<organism evidence="1 2">
    <name type="scientific">Mytilus edulis</name>
    <name type="common">Blue mussel</name>
    <dbReference type="NCBI Taxonomy" id="6550"/>
    <lineage>
        <taxon>Eukaryota</taxon>
        <taxon>Metazoa</taxon>
        <taxon>Spiralia</taxon>
        <taxon>Lophotrochozoa</taxon>
        <taxon>Mollusca</taxon>
        <taxon>Bivalvia</taxon>
        <taxon>Autobranchia</taxon>
        <taxon>Pteriomorphia</taxon>
        <taxon>Mytilida</taxon>
        <taxon>Mytiloidea</taxon>
        <taxon>Mytilidae</taxon>
        <taxon>Mytilinae</taxon>
        <taxon>Mytilus</taxon>
    </lineage>
</organism>
<keyword evidence="2" id="KW-1185">Reference proteome</keyword>
<accession>A0A8S3R2X6</accession>
<dbReference type="Proteomes" id="UP000683360">
    <property type="component" value="Unassembled WGS sequence"/>
</dbReference>
<evidence type="ECO:0000313" key="2">
    <source>
        <dbReference type="Proteomes" id="UP000683360"/>
    </source>
</evidence>
<dbReference type="AlphaFoldDB" id="A0A8S3R2X6"/>
<reference evidence="1" key="1">
    <citation type="submission" date="2021-03" db="EMBL/GenBank/DDBJ databases">
        <authorList>
            <person name="Bekaert M."/>
        </authorList>
    </citation>
    <scope>NUCLEOTIDE SEQUENCE</scope>
</reference>
<evidence type="ECO:0000313" key="1">
    <source>
        <dbReference type="EMBL" id="CAG2201481.1"/>
    </source>
</evidence>
<name>A0A8S3R2X6_MYTED</name>
<gene>
    <name evidence="1" type="ORF">MEDL_16099</name>
</gene>
<comment type="caution">
    <text evidence="1">The sequence shown here is derived from an EMBL/GenBank/DDBJ whole genome shotgun (WGS) entry which is preliminary data.</text>
</comment>
<dbReference type="EMBL" id="CAJPWZ010000849">
    <property type="protein sequence ID" value="CAG2201481.1"/>
    <property type="molecule type" value="Genomic_DNA"/>
</dbReference>
<protein>
    <submittedName>
        <fullName evidence="1">Uncharacterized protein</fullName>
    </submittedName>
</protein>
<sequence>MKYLLIDFIDIYFAGNYKWAKKFYFGTTNLACFNKGKRSPSISTLRITHRYLEYRNYFYEFVGHRAGSVYINRYNSRQHHCNSEIDYPAAGYGVLSKECVNGCAVHFAKTQVYSLFTKNCHHFVNWLANILCTRSTCPEDCEKYKMRVEEGAYITFQEITILEEHGN</sequence>
<proteinExistence type="predicted"/>